<evidence type="ECO:0000313" key="3">
    <source>
        <dbReference type="EMBL" id="OHE94067.1"/>
    </source>
</evidence>
<dbReference type="InterPro" id="IPR035994">
    <property type="entry name" value="Nucleoside_phosphorylase_sf"/>
</dbReference>
<dbReference type="GeneID" id="34563779"/>
<evidence type="ECO:0000313" key="4">
    <source>
        <dbReference type="Proteomes" id="UP000176998"/>
    </source>
</evidence>
<keyword evidence="4" id="KW-1185">Reference proteome</keyword>
<name>A0A1G4AY56_9PEZI</name>
<comment type="caution">
    <text evidence="3">The sequence shown here is derived from an EMBL/GenBank/DDBJ whole genome shotgun (WGS) entry which is preliminary data.</text>
</comment>
<dbReference type="SUPFAM" id="SSF53167">
    <property type="entry name" value="Purine and uridine phosphorylases"/>
    <property type="match status" value="1"/>
</dbReference>
<feature type="region of interest" description="Disordered" evidence="1">
    <location>
        <begin position="1"/>
        <end position="22"/>
    </location>
</feature>
<sequence length="136" mass="14788">MSPPTSESLRRFEEPTGPPKSSNGLKIATICALTLEADAFKALFDYRWKDIDKGKMRAPGHKNAYSFGLLGRHQTVLAFMPGMGKDSSAMVASHCRNSFRNVQLVLVVGICGGVPFYKQEGIQEVILGGVIISESL</sequence>
<dbReference type="RefSeq" id="XP_022471231.1">
    <property type="nucleotide sequence ID" value="XM_022622269.1"/>
</dbReference>
<dbReference type="STRING" id="1209926.A0A1G4AY56"/>
<dbReference type="PANTHER" id="PTHR46082">
    <property type="entry name" value="ATP/GTP-BINDING PROTEIN-RELATED"/>
    <property type="match status" value="1"/>
</dbReference>
<feature type="domain" description="Nucleoside phosphorylase" evidence="2">
    <location>
        <begin position="26"/>
        <end position="114"/>
    </location>
</feature>
<dbReference type="Gene3D" id="3.40.50.1580">
    <property type="entry name" value="Nucleoside phosphorylase domain"/>
    <property type="match status" value="1"/>
</dbReference>
<evidence type="ECO:0000259" key="2">
    <source>
        <dbReference type="Pfam" id="PF01048"/>
    </source>
</evidence>
<evidence type="ECO:0000256" key="1">
    <source>
        <dbReference type="SAM" id="MobiDB-lite"/>
    </source>
</evidence>
<dbReference type="GO" id="GO:0003824">
    <property type="term" value="F:catalytic activity"/>
    <property type="evidence" value="ECO:0007669"/>
    <property type="project" value="InterPro"/>
</dbReference>
<reference evidence="3 4" key="1">
    <citation type="submission" date="2016-09" db="EMBL/GenBank/DDBJ databases">
        <authorList>
            <person name="Capua I."/>
            <person name="De Benedictis P."/>
            <person name="Joannis T."/>
            <person name="Lombin L.H."/>
            <person name="Cattoli G."/>
        </authorList>
    </citation>
    <scope>NUCLEOTIDE SEQUENCE [LARGE SCALE GENOMIC DNA]</scope>
    <source>
        <strain evidence="3 4">IMI 309357</strain>
    </source>
</reference>
<dbReference type="InterPro" id="IPR053137">
    <property type="entry name" value="NLR-like"/>
</dbReference>
<dbReference type="EMBL" id="MJBS01000107">
    <property type="protein sequence ID" value="OHE94067.1"/>
    <property type="molecule type" value="Genomic_DNA"/>
</dbReference>
<gene>
    <name evidence="3" type="ORF">CORC01_10642</name>
</gene>
<accession>A0A1G4AY56</accession>
<organism evidence="3 4">
    <name type="scientific">Colletotrichum orchidophilum</name>
    <dbReference type="NCBI Taxonomy" id="1209926"/>
    <lineage>
        <taxon>Eukaryota</taxon>
        <taxon>Fungi</taxon>
        <taxon>Dikarya</taxon>
        <taxon>Ascomycota</taxon>
        <taxon>Pezizomycotina</taxon>
        <taxon>Sordariomycetes</taxon>
        <taxon>Hypocreomycetidae</taxon>
        <taxon>Glomerellales</taxon>
        <taxon>Glomerellaceae</taxon>
        <taxon>Colletotrichum</taxon>
    </lineage>
</organism>
<dbReference type="InterPro" id="IPR000845">
    <property type="entry name" value="Nucleoside_phosphorylase_d"/>
</dbReference>
<dbReference type="OrthoDB" id="1658288at2759"/>
<dbReference type="Proteomes" id="UP000176998">
    <property type="component" value="Unassembled WGS sequence"/>
</dbReference>
<dbReference type="Pfam" id="PF01048">
    <property type="entry name" value="PNP_UDP_1"/>
    <property type="match status" value="1"/>
</dbReference>
<protein>
    <recommendedName>
        <fullName evidence="2">Nucleoside phosphorylase domain-containing protein</fullName>
    </recommendedName>
</protein>
<dbReference type="AlphaFoldDB" id="A0A1G4AY56"/>
<dbReference type="GO" id="GO:0009116">
    <property type="term" value="P:nucleoside metabolic process"/>
    <property type="evidence" value="ECO:0007669"/>
    <property type="project" value="InterPro"/>
</dbReference>
<proteinExistence type="predicted"/>
<dbReference type="PANTHER" id="PTHR46082:SF6">
    <property type="entry name" value="AAA+ ATPASE DOMAIN-CONTAINING PROTEIN-RELATED"/>
    <property type="match status" value="1"/>
</dbReference>